<keyword evidence="3" id="KW-1185">Reference proteome</keyword>
<feature type="region of interest" description="Disordered" evidence="1">
    <location>
        <begin position="73"/>
        <end position="147"/>
    </location>
</feature>
<feature type="compositionally biased region" description="Low complexity" evidence="1">
    <location>
        <begin position="119"/>
        <end position="144"/>
    </location>
</feature>
<sequence length="174" mass="17789">MGAVKGAVLSCSWTPTSAGTRSMITFRGSARRSPLPPTSSVDAGAARLEKLPTGGRTPLAAGLLQAHEVLRVERLRDPVPPPPAGRGDGRAGPPAAPSPLARAARAAGLLPPGAPPPSSSTARPGPYAWAWPPSWAARSRPPSSTLDELRADSVSALVRTVRNSNGSNTSRKAA</sequence>
<feature type="compositionally biased region" description="Low complexity" evidence="1">
    <location>
        <begin position="98"/>
        <end position="111"/>
    </location>
</feature>
<evidence type="ECO:0000313" key="3">
    <source>
        <dbReference type="Proteomes" id="UP001501102"/>
    </source>
</evidence>
<evidence type="ECO:0000256" key="1">
    <source>
        <dbReference type="SAM" id="MobiDB-lite"/>
    </source>
</evidence>
<gene>
    <name evidence="2" type="ORF">GCM10020221_13950</name>
</gene>
<comment type="caution">
    <text evidence="2">The sequence shown here is derived from an EMBL/GenBank/DDBJ whole genome shotgun (WGS) entry which is preliminary data.</text>
</comment>
<dbReference type="InterPro" id="IPR052989">
    <property type="entry name" value="Mg-chelatase_DI-like"/>
</dbReference>
<accession>A0ABP6J2U6</accession>
<evidence type="ECO:0000313" key="2">
    <source>
        <dbReference type="EMBL" id="GAA2918928.1"/>
    </source>
</evidence>
<dbReference type="Proteomes" id="UP001501102">
    <property type="component" value="Unassembled WGS sequence"/>
</dbReference>
<proteinExistence type="predicted"/>
<dbReference type="PANTHER" id="PTHR35023">
    <property type="entry name" value="CHELATASE-RELATED"/>
    <property type="match status" value="1"/>
</dbReference>
<organism evidence="2 3">
    <name type="scientific">Streptomyces thioluteus</name>
    <dbReference type="NCBI Taxonomy" id="66431"/>
    <lineage>
        <taxon>Bacteria</taxon>
        <taxon>Bacillati</taxon>
        <taxon>Actinomycetota</taxon>
        <taxon>Actinomycetes</taxon>
        <taxon>Kitasatosporales</taxon>
        <taxon>Streptomycetaceae</taxon>
        <taxon>Streptomyces</taxon>
    </lineage>
</organism>
<dbReference type="PANTHER" id="PTHR35023:SF1">
    <property type="entry name" value="MG-PROTOPORPHYRIN IX CHELATASE"/>
    <property type="match status" value="1"/>
</dbReference>
<dbReference type="EMBL" id="BAAAXZ010000052">
    <property type="protein sequence ID" value="GAA2918928.1"/>
    <property type="molecule type" value="Genomic_DNA"/>
</dbReference>
<protein>
    <submittedName>
        <fullName evidence="2">Uncharacterized protein</fullName>
    </submittedName>
</protein>
<feature type="region of interest" description="Disordered" evidence="1">
    <location>
        <begin position="27"/>
        <end position="57"/>
    </location>
</feature>
<reference evidence="3" key="1">
    <citation type="journal article" date="2019" name="Int. J. Syst. Evol. Microbiol.">
        <title>The Global Catalogue of Microorganisms (GCM) 10K type strain sequencing project: providing services to taxonomists for standard genome sequencing and annotation.</title>
        <authorList>
            <consortium name="The Broad Institute Genomics Platform"/>
            <consortium name="The Broad Institute Genome Sequencing Center for Infectious Disease"/>
            <person name="Wu L."/>
            <person name="Ma J."/>
        </authorList>
    </citation>
    <scope>NUCLEOTIDE SEQUENCE [LARGE SCALE GENOMIC DNA]</scope>
    <source>
        <strain evidence="3">JCM 4087</strain>
    </source>
</reference>
<name>A0ABP6J2U6_STRTU</name>